<protein>
    <submittedName>
        <fullName evidence="1">Uncharacterized protein</fullName>
    </submittedName>
</protein>
<feature type="non-terminal residue" evidence="1">
    <location>
        <position position="1"/>
    </location>
</feature>
<sequence>KQDDTINSVSMFLEINKSKSKLKLGVTLLCNDKFTCDASVGANFEIKW</sequence>
<dbReference type="EMBL" id="UOFG01000054">
    <property type="protein sequence ID" value="VAW58920.1"/>
    <property type="molecule type" value="Genomic_DNA"/>
</dbReference>
<proteinExistence type="predicted"/>
<gene>
    <name evidence="1" type="ORF">MNBD_GAMMA11-1874</name>
</gene>
<dbReference type="AlphaFoldDB" id="A0A3B0X2I1"/>
<reference evidence="1" key="1">
    <citation type="submission" date="2018-06" db="EMBL/GenBank/DDBJ databases">
        <authorList>
            <person name="Zhirakovskaya E."/>
        </authorList>
    </citation>
    <scope>NUCLEOTIDE SEQUENCE</scope>
</reference>
<name>A0A3B0X2I1_9ZZZZ</name>
<organism evidence="1">
    <name type="scientific">hydrothermal vent metagenome</name>
    <dbReference type="NCBI Taxonomy" id="652676"/>
    <lineage>
        <taxon>unclassified sequences</taxon>
        <taxon>metagenomes</taxon>
        <taxon>ecological metagenomes</taxon>
    </lineage>
</organism>
<evidence type="ECO:0000313" key="1">
    <source>
        <dbReference type="EMBL" id="VAW58920.1"/>
    </source>
</evidence>
<accession>A0A3B0X2I1</accession>